<comment type="catalytic activity">
    <reaction evidence="4 5">
        <text>uridine(38/39/40) in tRNA = pseudouridine(38/39/40) in tRNA</text>
        <dbReference type="Rhea" id="RHEA:22376"/>
        <dbReference type="Rhea" id="RHEA-COMP:10085"/>
        <dbReference type="Rhea" id="RHEA-COMP:10087"/>
        <dbReference type="ChEBI" id="CHEBI:65314"/>
        <dbReference type="ChEBI" id="CHEBI:65315"/>
        <dbReference type="EC" id="5.4.99.12"/>
    </reaction>
</comment>
<dbReference type="Gene3D" id="3.30.70.580">
    <property type="entry name" value="Pseudouridine synthase I, catalytic domain, N-terminal subdomain"/>
    <property type="match status" value="1"/>
</dbReference>
<dbReference type="Gene3D" id="3.30.70.660">
    <property type="entry name" value="Pseudouridine synthase I, catalytic domain, C-terminal subdomain"/>
    <property type="match status" value="1"/>
</dbReference>
<name>A0ABP7NSZ1_9ACTN</name>
<dbReference type="EC" id="5.4.99.12" evidence="4"/>
<keyword evidence="2 4" id="KW-0819">tRNA processing</keyword>
<evidence type="ECO:0000256" key="2">
    <source>
        <dbReference type="ARBA" id="ARBA00022694"/>
    </source>
</evidence>
<evidence type="ECO:0000313" key="7">
    <source>
        <dbReference type="EMBL" id="GAA3953183.1"/>
    </source>
</evidence>
<comment type="subunit">
    <text evidence="4">Homodimer.</text>
</comment>
<proteinExistence type="inferred from homology"/>
<dbReference type="NCBIfam" id="TIGR00071">
    <property type="entry name" value="hisT_truA"/>
    <property type="match status" value="1"/>
</dbReference>
<reference evidence="8" key="1">
    <citation type="journal article" date="2019" name="Int. J. Syst. Evol. Microbiol.">
        <title>The Global Catalogue of Microorganisms (GCM) 10K type strain sequencing project: providing services to taxonomists for standard genome sequencing and annotation.</title>
        <authorList>
            <consortium name="The Broad Institute Genomics Platform"/>
            <consortium name="The Broad Institute Genome Sequencing Center for Infectious Disease"/>
            <person name="Wu L."/>
            <person name="Ma J."/>
        </authorList>
    </citation>
    <scope>NUCLEOTIDE SEQUENCE [LARGE SCALE GENOMIC DNA]</scope>
    <source>
        <strain evidence="8">JCM 16923</strain>
    </source>
</reference>
<feature type="active site" description="Nucleophile" evidence="4">
    <location>
        <position position="71"/>
    </location>
</feature>
<dbReference type="InterPro" id="IPR020097">
    <property type="entry name" value="PsdUridine_synth_TruA_a/b_dom"/>
</dbReference>
<comment type="caution">
    <text evidence="7">The sequence shown here is derived from an EMBL/GenBank/DDBJ whole genome shotgun (WGS) entry which is preliminary data.</text>
</comment>
<dbReference type="InterPro" id="IPR020103">
    <property type="entry name" value="PsdUridine_synth_cat_dom_sf"/>
</dbReference>
<dbReference type="InterPro" id="IPR020094">
    <property type="entry name" value="TruA/RsuA/RluB/E/F_N"/>
</dbReference>
<dbReference type="PANTHER" id="PTHR11142:SF0">
    <property type="entry name" value="TRNA PSEUDOURIDINE SYNTHASE-LIKE 1"/>
    <property type="match status" value="1"/>
</dbReference>
<evidence type="ECO:0000256" key="5">
    <source>
        <dbReference type="RuleBase" id="RU003792"/>
    </source>
</evidence>
<accession>A0ABP7NSZ1</accession>
<dbReference type="PANTHER" id="PTHR11142">
    <property type="entry name" value="PSEUDOURIDYLATE SYNTHASE"/>
    <property type="match status" value="1"/>
</dbReference>
<protein>
    <recommendedName>
        <fullName evidence="4">tRNA pseudouridine synthase A</fullName>
        <ecNumber evidence="4">5.4.99.12</ecNumber>
    </recommendedName>
    <alternativeName>
        <fullName evidence="4">tRNA pseudouridine(38-40) synthase</fullName>
    </alternativeName>
    <alternativeName>
        <fullName evidence="4">tRNA pseudouridylate synthase I</fullName>
    </alternativeName>
    <alternativeName>
        <fullName evidence="4">tRNA-uridine isomerase I</fullName>
    </alternativeName>
</protein>
<dbReference type="EMBL" id="BAAAZW010000002">
    <property type="protein sequence ID" value="GAA3953183.1"/>
    <property type="molecule type" value="Genomic_DNA"/>
</dbReference>
<keyword evidence="8" id="KW-1185">Reference proteome</keyword>
<gene>
    <name evidence="4 7" type="primary">truA</name>
    <name evidence="7" type="ORF">GCM10022231_09210</name>
</gene>
<sequence length="305" mass="33083">MTQPADPHEGAGGFVVSAPQVRLRLVIGYDGTDFSGWARQPGRRTVCETVEDTLATVLRVPVRLTVAGRTDAGVHATGQVAHCDIPAAALDARSIGGDPARLVRRLAKLLPDDVRVKAVEAVPREFDARFSALARRYEYRLSDAPWGPEPLAARSTAHWQRPLDAEAMNEASARLLGLHDFAAFCRAREGSTTIRELQEFAWHRGDDGVLVGRVRADAFCWSMVRSLVGAVASVGDGRRDLAWCAGLLDERVRSAQVPVAQARGLILAQVYYPARHEWAARNARTRDVRKASDLDAGELGGCCGG</sequence>
<dbReference type="Proteomes" id="UP001418444">
    <property type="component" value="Unassembled WGS sequence"/>
</dbReference>
<dbReference type="RefSeq" id="WP_344781073.1">
    <property type="nucleotide sequence ID" value="NZ_BAAAZW010000002.1"/>
</dbReference>
<dbReference type="CDD" id="cd02570">
    <property type="entry name" value="PseudoU_synth_EcTruA"/>
    <property type="match status" value="1"/>
</dbReference>
<evidence type="ECO:0000256" key="1">
    <source>
        <dbReference type="ARBA" id="ARBA00009375"/>
    </source>
</evidence>
<evidence type="ECO:0000256" key="4">
    <source>
        <dbReference type="HAMAP-Rule" id="MF_00171"/>
    </source>
</evidence>
<dbReference type="PIRSF" id="PIRSF001430">
    <property type="entry name" value="tRNA_psdUrid_synth"/>
    <property type="match status" value="1"/>
</dbReference>
<evidence type="ECO:0000259" key="6">
    <source>
        <dbReference type="Pfam" id="PF01416"/>
    </source>
</evidence>
<feature type="binding site" evidence="4">
    <location>
        <position position="137"/>
    </location>
    <ligand>
        <name>substrate</name>
    </ligand>
</feature>
<evidence type="ECO:0000256" key="3">
    <source>
        <dbReference type="ARBA" id="ARBA00023235"/>
    </source>
</evidence>
<dbReference type="Pfam" id="PF01416">
    <property type="entry name" value="PseudoU_synth_1"/>
    <property type="match status" value="2"/>
</dbReference>
<dbReference type="SUPFAM" id="SSF55120">
    <property type="entry name" value="Pseudouridine synthase"/>
    <property type="match status" value="1"/>
</dbReference>
<dbReference type="HAMAP" id="MF_00171">
    <property type="entry name" value="TruA"/>
    <property type="match status" value="1"/>
</dbReference>
<organism evidence="7 8">
    <name type="scientific">Gordonia caeni</name>
    <dbReference type="NCBI Taxonomy" id="1007097"/>
    <lineage>
        <taxon>Bacteria</taxon>
        <taxon>Bacillati</taxon>
        <taxon>Actinomycetota</taxon>
        <taxon>Actinomycetes</taxon>
        <taxon>Mycobacteriales</taxon>
        <taxon>Gordoniaceae</taxon>
        <taxon>Gordonia</taxon>
    </lineage>
</organism>
<dbReference type="InterPro" id="IPR020095">
    <property type="entry name" value="PsdUridine_synth_TruA_C"/>
</dbReference>
<evidence type="ECO:0000313" key="8">
    <source>
        <dbReference type="Proteomes" id="UP001418444"/>
    </source>
</evidence>
<keyword evidence="3 4" id="KW-0413">Isomerase</keyword>
<dbReference type="InterPro" id="IPR001406">
    <property type="entry name" value="PsdUridine_synth_TruA"/>
</dbReference>
<comment type="function">
    <text evidence="4">Formation of pseudouridine at positions 38, 39 and 40 in the anticodon stem and loop of transfer RNAs.</text>
</comment>
<feature type="domain" description="Pseudouridine synthase I TruA alpha/beta" evidence="6">
    <location>
        <begin position="28"/>
        <end position="130"/>
    </location>
</feature>
<comment type="caution">
    <text evidence="4">Lacks conserved residue(s) required for the propagation of feature annotation.</text>
</comment>
<feature type="domain" description="Pseudouridine synthase I TruA alpha/beta" evidence="6">
    <location>
        <begin position="171"/>
        <end position="273"/>
    </location>
</feature>
<comment type="similarity">
    <text evidence="1 4 5">Belongs to the tRNA pseudouridine synthase TruA family.</text>
</comment>